<keyword evidence="13" id="KW-1185">Reference proteome</keyword>
<organism evidence="12 13">
    <name type="scientific">Friedmanniomyces simplex</name>
    <dbReference type="NCBI Taxonomy" id="329884"/>
    <lineage>
        <taxon>Eukaryota</taxon>
        <taxon>Fungi</taxon>
        <taxon>Dikarya</taxon>
        <taxon>Ascomycota</taxon>
        <taxon>Pezizomycotina</taxon>
        <taxon>Dothideomycetes</taxon>
        <taxon>Dothideomycetidae</taxon>
        <taxon>Mycosphaerellales</taxon>
        <taxon>Teratosphaeriaceae</taxon>
        <taxon>Friedmanniomyces</taxon>
    </lineage>
</organism>
<evidence type="ECO:0000256" key="10">
    <source>
        <dbReference type="SAM" id="MobiDB-lite"/>
    </source>
</evidence>
<gene>
    <name evidence="12" type="ORF">B0A55_07759</name>
</gene>
<keyword evidence="4" id="KW-0677">Repeat</keyword>
<evidence type="ECO:0000256" key="7">
    <source>
        <dbReference type="ARBA" id="ARBA00023128"/>
    </source>
</evidence>
<feature type="repeat" description="Solcar" evidence="9">
    <location>
        <begin position="156"/>
        <end position="250"/>
    </location>
</feature>
<accession>A0A4U0X3K8</accession>
<dbReference type="PANTHER" id="PTHR45829:SF1">
    <property type="entry name" value="CARRIER PROTEIN, PUTATIVE (AFU_ORTHOLOGUE AFUA_4G06780)-RELATED"/>
    <property type="match status" value="1"/>
</dbReference>
<dbReference type="GO" id="GO:1990519">
    <property type="term" value="P:pyrimidine nucleotide import into mitochondrion"/>
    <property type="evidence" value="ECO:0007669"/>
    <property type="project" value="TreeGrafter"/>
</dbReference>
<feature type="transmembrane region" description="Helical" evidence="11">
    <location>
        <begin position="221"/>
        <end position="244"/>
    </location>
</feature>
<feature type="transmembrane region" description="Helical" evidence="11">
    <location>
        <begin position="119"/>
        <end position="138"/>
    </location>
</feature>
<dbReference type="Pfam" id="PF00153">
    <property type="entry name" value="Mito_carr"/>
    <property type="match status" value="3"/>
</dbReference>
<evidence type="ECO:0000256" key="1">
    <source>
        <dbReference type="ARBA" id="ARBA00004448"/>
    </source>
</evidence>
<feature type="repeat" description="Solcar" evidence="9">
    <location>
        <begin position="45"/>
        <end position="144"/>
    </location>
</feature>
<evidence type="ECO:0000256" key="4">
    <source>
        <dbReference type="ARBA" id="ARBA00022737"/>
    </source>
</evidence>
<keyword evidence="8 9" id="KW-0472">Membrane</keyword>
<evidence type="ECO:0000313" key="12">
    <source>
        <dbReference type="EMBL" id="TKA70257.1"/>
    </source>
</evidence>
<dbReference type="EMBL" id="NAJQ01000404">
    <property type="protein sequence ID" value="TKA70257.1"/>
    <property type="molecule type" value="Genomic_DNA"/>
</dbReference>
<dbReference type="GO" id="GO:0015218">
    <property type="term" value="F:pyrimidine nucleotide transmembrane transporter activity"/>
    <property type="evidence" value="ECO:0007669"/>
    <property type="project" value="InterPro"/>
</dbReference>
<dbReference type="PROSITE" id="PS50920">
    <property type="entry name" value="SOLCAR"/>
    <property type="match status" value="3"/>
</dbReference>
<feature type="region of interest" description="Disordered" evidence="10">
    <location>
        <begin position="1"/>
        <end position="20"/>
    </location>
</feature>
<feature type="transmembrane region" description="Helical" evidence="11">
    <location>
        <begin position="158"/>
        <end position="182"/>
    </location>
</feature>
<evidence type="ECO:0000256" key="3">
    <source>
        <dbReference type="ARBA" id="ARBA00022692"/>
    </source>
</evidence>
<dbReference type="Proteomes" id="UP000309340">
    <property type="component" value="Unassembled WGS sequence"/>
</dbReference>
<reference evidence="12 13" key="1">
    <citation type="submission" date="2017-03" db="EMBL/GenBank/DDBJ databases">
        <title>Genomes of endolithic fungi from Antarctica.</title>
        <authorList>
            <person name="Coleine C."/>
            <person name="Masonjones S."/>
            <person name="Stajich J.E."/>
        </authorList>
    </citation>
    <scope>NUCLEOTIDE SEQUENCE [LARGE SCALE GENOMIC DNA]</scope>
    <source>
        <strain evidence="12 13">CCFEE 5184</strain>
    </source>
</reference>
<evidence type="ECO:0000256" key="5">
    <source>
        <dbReference type="ARBA" id="ARBA00022792"/>
    </source>
</evidence>
<comment type="caution">
    <text evidence="12">The sequence shown here is derived from an EMBL/GenBank/DDBJ whole genome shotgun (WGS) entry which is preliminary data.</text>
</comment>
<dbReference type="GO" id="GO:0005743">
    <property type="term" value="C:mitochondrial inner membrane"/>
    <property type="evidence" value="ECO:0007669"/>
    <property type="project" value="UniProtKB-SubCell"/>
</dbReference>
<dbReference type="InterPro" id="IPR023395">
    <property type="entry name" value="MCP_dom_sf"/>
</dbReference>
<evidence type="ECO:0000256" key="9">
    <source>
        <dbReference type="PROSITE-ProRule" id="PRU00282"/>
    </source>
</evidence>
<comment type="subcellular location">
    <subcellularLocation>
        <location evidence="1">Mitochondrion inner membrane</location>
        <topology evidence="1">Multi-pass membrane protein</topology>
    </subcellularLocation>
</comment>
<keyword evidence="3 9" id="KW-0812">Transmembrane</keyword>
<dbReference type="PANTHER" id="PTHR45829">
    <property type="entry name" value="MITOCHONDRIAL CARRIER PROTEIN RIM2"/>
    <property type="match status" value="1"/>
</dbReference>
<keyword evidence="7" id="KW-0496">Mitochondrion</keyword>
<keyword evidence="2" id="KW-0813">Transport</keyword>
<dbReference type="FunFam" id="1.50.40.10:FF:000075">
    <property type="entry name" value="Nicotinamide adenine dinucleotide transporter 2, mitochondrial"/>
    <property type="match status" value="1"/>
</dbReference>
<dbReference type="InterPro" id="IPR018108">
    <property type="entry name" value="MCP_transmembrane"/>
</dbReference>
<dbReference type="OrthoDB" id="10266426at2759"/>
<evidence type="ECO:0000313" key="13">
    <source>
        <dbReference type="Proteomes" id="UP000309340"/>
    </source>
</evidence>
<dbReference type="InterPro" id="IPR049562">
    <property type="entry name" value="SLC25A33/36-like"/>
</dbReference>
<dbReference type="STRING" id="329884.A0A4U0X3K8"/>
<dbReference type="AlphaFoldDB" id="A0A4U0X3K8"/>
<evidence type="ECO:0000256" key="2">
    <source>
        <dbReference type="ARBA" id="ARBA00022448"/>
    </source>
</evidence>
<feature type="repeat" description="Solcar" evidence="9">
    <location>
        <begin position="270"/>
        <end position="388"/>
    </location>
</feature>
<evidence type="ECO:0000256" key="11">
    <source>
        <dbReference type="SAM" id="Phobius"/>
    </source>
</evidence>
<proteinExistence type="predicted"/>
<sequence>MQNMAEGDGDTHDHGPPNTLAKDTKQVLVRHTPFPALAIWTTGLSNTSIASFSGAIAGAASGVVTCPLDVIKTKLQAGNSFHIGAVHRPGPPASQLYHGLVGTTRTILKDDGIKGMYRGLAPMLIGYLPTWAVYMAVYNRSREYFYENGWYTRGRDKVLAQMLSAVAAGACSTLTTNPIWVIKTRFMSQMSPSRSDGVRTPWHYTSTLDAARKMYRAEGMAVFYSGLGPALLGLTHVAIQFPLYEYFKQRFTGLEMGESAPNSTPATDGRTTLGILAATFLSKTCATTATYPHEVLRTRMQTQTRHIHPESDHHGQHSQALHRGGNKVVGNTDGAAYQPKYRGVVSTCKIILQEEGWRAFYNGMGTNLIRAVPAAMTTMLTFESVKGAIGRLQAEGRELVAEREVGYSALLTVAPKRDDEHDREALPIPYRWTSLVLELDVRVLPSGQETAEREAETMAASAGTGLAYEVKVVGSGDGQVVKETASETWERLHAIGKGSRGAQNKFIEREDEAVLKVYDSFALGTLAQDEDGETSDSKLESKLKHDFLRKLHWQTIPEQSTVMSKTADTNNAAFARYWKQDYRHLSRNALLKLLMDAGYGQEARGNASKAALTHLMQRVDRCLPCYLLSTERGLEKFCSARNLDVEVDGRARSESHKQYQTRQALFAADEQGEFHRFFELPAEVRNVIYELSMVHYPKTLKTPPSQPPIAMTGKAVRQEVLSVFYSRHTFELNFARHEPSVRKPWTDKARRERHAVFRETLETFAFLSAIPLSCQTHIQKLKLTFAVHQLYKGEGTMSCEFDLGRVGHEVEVYGNHQYHNLLKLVKGEVKGALEAVVEGMSARKGGKKPMRLMDLQELRVAFQEGYNRAMVEER</sequence>
<keyword evidence="5" id="KW-0999">Mitochondrion inner membrane</keyword>
<dbReference type="SUPFAM" id="SSF103506">
    <property type="entry name" value="Mitochondrial carrier"/>
    <property type="match status" value="1"/>
</dbReference>
<keyword evidence="6 11" id="KW-1133">Transmembrane helix</keyword>
<dbReference type="Gene3D" id="1.50.40.10">
    <property type="entry name" value="Mitochondrial carrier domain"/>
    <property type="match status" value="1"/>
</dbReference>
<name>A0A4U0X3K8_9PEZI</name>
<evidence type="ECO:0000256" key="6">
    <source>
        <dbReference type="ARBA" id="ARBA00022989"/>
    </source>
</evidence>
<evidence type="ECO:0000256" key="8">
    <source>
        <dbReference type="ARBA" id="ARBA00023136"/>
    </source>
</evidence>
<protein>
    <submittedName>
        <fullName evidence="12">Uncharacterized protein</fullName>
    </submittedName>
</protein>